<name>A0ABT0LA90_9GAMM</name>
<dbReference type="Gene3D" id="3.30.300.30">
    <property type="match status" value="1"/>
</dbReference>
<dbReference type="InterPro" id="IPR000873">
    <property type="entry name" value="AMP-dep_synth/lig_dom"/>
</dbReference>
<dbReference type="EMBL" id="JAKIKS010000027">
    <property type="protein sequence ID" value="MCL1124601.1"/>
    <property type="molecule type" value="Genomic_DNA"/>
</dbReference>
<dbReference type="Proteomes" id="UP001203423">
    <property type="component" value="Unassembled WGS sequence"/>
</dbReference>
<dbReference type="PANTHER" id="PTHR45398:SF1">
    <property type="entry name" value="ENZYME, PUTATIVE (JCVI)-RELATED"/>
    <property type="match status" value="1"/>
</dbReference>
<dbReference type="SUPFAM" id="SSF56801">
    <property type="entry name" value="Acetyl-CoA synthetase-like"/>
    <property type="match status" value="1"/>
</dbReference>
<feature type="domain" description="AMP-dependent synthetase/ligase" evidence="1">
    <location>
        <begin position="130"/>
        <end position="299"/>
    </location>
</feature>
<protein>
    <submittedName>
        <fullName evidence="2">AMP-binding protein</fullName>
    </submittedName>
</protein>
<evidence type="ECO:0000313" key="3">
    <source>
        <dbReference type="Proteomes" id="UP001203423"/>
    </source>
</evidence>
<dbReference type="InterPro" id="IPR045851">
    <property type="entry name" value="AMP-bd_C_sf"/>
</dbReference>
<evidence type="ECO:0000259" key="1">
    <source>
        <dbReference type="Pfam" id="PF00501"/>
    </source>
</evidence>
<dbReference type="Pfam" id="PF00501">
    <property type="entry name" value="AMP-binding"/>
    <property type="match status" value="1"/>
</dbReference>
<keyword evidence="3" id="KW-1185">Reference proteome</keyword>
<dbReference type="Gene3D" id="3.40.50.12780">
    <property type="entry name" value="N-terminal domain of ligase-like"/>
    <property type="match status" value="1"/>
</dbReference>
<proteinExistence type="predicted"/>
<dbReference type="PANTHER" id="PTHR45398">
    <property type="match status" value="1"/>
</dbReference>
<evidence type="ECO:0000313" key="2">
    <source>
        <dbReference type="EMBL" id="MCL1124601.1"/>
    </source>
</evidence>
<dbReference type="RefSeq" id="WP_248939878.1">
    <property type="nucleotide sequence ID" value="NZ_JAKIKS010000027.1"/>
</dbReference>
<reference evidence="2 3" key="1">
    <citation type="submission" date="2022-01" db="EMBL/GenBank/DDBJ databases">
        <title>Whole genome-based taxonomy of the Shewanellaceae.</title>
        <authorList>
            <person name="Martin-Rodriguez A.J."/>
        </authorList>
    </citation>
    <scope>NUCLEOTIDE SEQUENCE [LARGE SCALE GENOMIC DNA]</scope>
    <source>
        <strain evidence="2 3">DSM 17177</strain>
    </source>
</reference>
<comment type="caution">
    <text evidence="2">The sequence shown here is derived from an EMBL/GenBank/DDBJ whole genome shotgun (WGS) entry which is preliminary data.</text>
</comment>
<accession>A0ABT0LA90</accession>
<organism evidence="2 3">
    <name type="scientific">Shewanella surugensis</name>
    <dbReference type="NCBI Taxonomy" id="212020"/>
    <lineage>
        <taxon>Bacteria</taxon>
        <taxon>Pseudomonadati</taxon>
        <taxon>Pseudomonadota</taxon>
        <taxon>Gammaproteobacteria</taxon>
        <taxon>Alteromonadales</taxon>
        <taxon>Shewanellaceae</taxon>
        <taxon>Shewanella</taxon>
    </lineage>
</organism>
<sequence length="454" mass="51097">MINILTSWLTLGPIDQQLISFNHHNILTGECFTHQVAFLHQQLSESHHKKWLLACDNSELFAIGICAALIAGKEIILPANVQPANLLALKDQFDAVLSNQALDASKAFILLKKDPSLPKALWPQKNQWGSFTLFTSGSNGQPKAITKSLAQLDCEVSTLESTFATQLPQCSIISTVSHQHIYGLLFKILWPLASRRPFLSDLIEYPETLSYYSNLFSQLCLISSPAHLSRLPAALEYQRQMRAPSLVFSSGGPLSYDAAQAINQCYSTLPIEVFGSTETGGIAYRRQYKEQQAWKAFPSVQVKQDEIDGALWLKSPYIDHKGWLKCADRIQLIKENEFLLQGRLDRIIKIEEKRLSLVEMENLLETHPMVELAALVVIEQPKMQLAAVVELSSSGKEYLSSKGKLSLNTLLKSYLLTQFERVTLPKRWRYPDQMPVDSQGKRVQSHLLALFSND</sequence>
<gene>
    <name evidence="2" type="ORF">L2764_08960</name>
</gene>
<dbReference type="InterPro" id="IPR042099">
    <property type="entry name" value="ANL_N_sf"/>
</dbReference>